<dbReference type="EnsemblPlants" id="TraesCS1D02G377600.1">
    <property type="protein sequence ID" value="TraesCS1D02G377600.1"/>
    <property type="gene ID" value="TraesCS1D02G377600"/>
</dbReference>
<dbReference type="Gramene" id="TraesPARA_EIv1.0_0313400.1">
    <property type="protein sequence ID" value="TraesPARA_EIv1.0_0313400.1.CDS"/>
    <property type="gene ID" value="TraesPARA_EIv1.0_0313400"/>
</dbReference>
<evidence type="ECO:0000313" key="3">
    <source>
        <dbReference type="EnsemblPlants" id="TraesCS1D02G377600.1"/>
    </source>
</evidence>
<dbReference type="STRING" id="4565.A0A3B6A1L8"/>
<evidence type="ECO:0000313" key="4">
    <source>
        <dbReference type="Proteomes" id="UP000019116"/>
    </source>
</evidence>
<name>A0A3B6A1L8_WHEAT</name>
<sequence length="466" mass="52416">MLHTMPPELKDMEELVEAILIRLPPDEPEHLVRASLVCKPWCRLISDHGFRSRYRTFHKTPPMLGFLHNWPHHQVSPVRSPAPPSFISTTKFLPCDPWHRHSHRYDLFVQDCRHGRGLLAYEDKDEKQCYLVVWDPMTGHATKLWKPLPYDRYSSTRAAVLCAVDGCDHGACHLGPFLVVFVNLHEEGLATATVYSSETNTWSSPASLHLGFRKYELYLSDMATLLTGDAIHFLFARDDLAGLLKYDLGTSCLSEVELPAIAMYDDYSPVLIALEGDGRLGIAVLDYMNSIYLWWREEGPDQVATWTQPTVIDLKNHLHLRHPDALSQLVGSIEGTVIIFVITNTGTYKIDLKLLSSEKLKLTSKFSVSEDDLHTHFPYLSFYNPPVAQTEKLADSGEGETGSSDEESVESEAGSSGEESGESEAGSSEEYSEESEAGTSDEEMEESDVGSSDEERCKRKCSWIQR</sequence>
<dbReference type="AlphaFoldDB" id="A0A3B6A1L8"/>
<dbReference type="PANTHER" id="PTHR32133">
    <property type="entry name" value="OS07G0120400 PROTEIN"/>
    <property type="match status" value="1"/>
</dbReference>
<dbReference type="Gramene" id="TraesROB_scaffold_165726_01G000100.1">
    <property type="protein sequence ID" value="TraesROB_scaffold_165726_01G000100.1"/>
    <property type="gene ID" value="TraesROB_scaffold_165726_01G000100"/>
</dbReference>
<feature type="compositionally biased region" description="Acidic residues" evidence="1">
    <location>
        <begin position="430"/>
        <end position="452"/>
    </location>
</feature>
<dbReference type="Gene3D" id="1.20.1280.50">
    <property type="match status" value="1"/>
</dbReference>
<evidence type="ECO:0000259" key="2">
    <source>
        <dbReference type="Pfam" id="PF00646"/>
    </source>
</evidence>
<feature type="region of interest" description="Disordered" evidence="1">
    <location>
        <begin position="392"/>
        <end position="466"/>
    </location>
</feature>
<accession>A0A3B6A1L8</accession>
<dbReference type="Gramene" id="TraesWEE_scaffold_192606_01G000100.1">
    <property type="protein sequence ID" value="TraesWEE_scaffold_192606_01G000100.1"/>
    <property type="gene ID" value="TraesWEE_scaffold_192606_01G000100"/>
</dbReference>
<evidence type="ECO:0000256" key="1">
    <source>
        <dbReference type="SAM" id="MobiDB-lite"/>
    </source>
</evidence>
<dbReference type="Gramene" id="TraesCS1D03G0879400.1">
    <property type="protein sequence ID" value="TraesCS1D03G0879400.1.CDS"/>
    <property type="gene ID" value="TraesCS1D03G0879400"/>
</dbReference>
<keyword evidence="4" id="KW-1185">Reference proteome</keyword>
<reference evidence="3" key="2">
    <citation type="submission" date="2018-10" db="UniProtKB">
        <authorList>
            <consortium name="EnsemblPlants"/>
        </authorList>
    </citation>
    <scope>IDENTIFICATION</scope>
</reference>
<dbReference type="Gramene" id="TraesCLE_scaffold_154642_01G000100.1">
    <property type="protein sequence ID" value="TraesCLE_scaffold_154642_01G000100.1"/>
    <property type="gene ID" value="TraesCLE_scaffold_154642_01G000100"/>
</dbReference>
<dbReference type="Gramene" id="TraesCAD_scaffold_128379_01G000100.1">
    <property type="protein sequence ID" value="TraesCAD_scaffold_128379_01G000100.1"/>
    <property type="gene ID" value="TraesCAD_scaffold_128379_01G000100"/>
</dbReference>
<organism evidence="3">
    <name type="scientific">Triticum aestivum</name>
    <name type="common">Wheat</name>
    <dbReference type="NCBI Taxonomy" id="4565"/>
    <lineage>
        <taxon>Eukaryota</taxon>
        <taxon>Viridiplantae</taxon>
        <taxon>Streptophyta</taxon>
        <taxon>Embryophyta</taxon>
        <taxon>Tracheophyta</taxon>
        <taxon>Spermatophyta</taxon>
        <taxon>Magnoliopsida</taxon>
        <taxon>Liliopsida</taxon>
        <taxon>Poales</taxon>
        <taxon>Poaceae</taxon>
        <taxon>BOP clade</taxon>
        <taxon>Pooideae</taxon>
        <taxon>Triticodae</taxon>
        <taxon>Triticeae</taxon>
        <taxon>Triticinae</taxon>
        <taxon>Triticum</taxon>
    </lineage>
</organism>
<dbReference type="SUPFAM" id="SSF50965">
    <property type="entry name" value="Galactose oxidase, central domain"/>
    <property type="match status" value="1"/>
</dbReference>
<reference evidence="3" key="1">
    <citation type="submission" date="2018-08" db="EMBL/GenBank/DDBJ databases">
        <authorList>
            <person name="Rossello M."/>
        </authorList>
    </citation>
    <scope>NUCLEOTIDE SEQUENCE [LARGE SCALE GENOMIC DNA]</scope>
    <source>
        <strain evidence="3">cv. Chinese Spring</strain>
    </source>
</reference>
<dbReference type="Pfam" id="PF00646">
    <property type="entry name" value="F-box"/>
    <property type="match status" value="1"/>
</dbReference>
<dbReference type="PANTHER" id="PTHR32133:SF399">
    <property type="entry name" value="F-BOX DOMAIN-CONTAINING PROTEIN"/>
    <property type="match status" value="1"/>
</dbReference>
<feature type="domain" description="F-box" evidence="2">
    <location>
        <begin position="13"/>
        <end position="51"/>
    </location>
</feature>
<dbReference type="OMA" id="GHATKLW"/>
<protein>
    <recommendedName>
        <fullName evidence="2">F-box domain-containing protein</fullName>
    </recommendedName>
</protein>
<dbReference type="OrthoDB" id="689365at2759"/>
<proteinExistence type="predicted"/>
<dbReference type="InterPro" id="IPR036047">
    <property type="entry name" value="F-box-like_dom_sf"/>
</dbReference>
<dbReference type="SUPFAM" id="SSF81383">
    <property type="entry name" value="F-box domain"/>
    <property type="match status" value="1"/>
</dbReference>
<feature type="compositionally biased region" description="Low complexity" evidence="1">
    <location>
        <begin position="411"/>
        <end position="429"/>
    </location>
</feature>
<dbReference type="Gramene" id="TraesCS1D02G377600.1">
    <property type="protein sequence ID" value="TraesCS1D02G377600.1"/>
    <property type="gene ID" value="TraesCS1D02G377600"/>
</dbReference>
<dbReference type="InterPro" id="IPR011043">
    <property type="entry name" value="Gal_Oxase/kelch_b-propeller"/>
</dbReference>
<dbReference type="InterPro" id="IPR001810">
    <property type="entry name" value="F-box_dom"/>
</dbReference>
<dbReference type="Proteomes" id="UP000019116">
    <property type="component" value="Chromosome 1D"/>
</dbReference>